<dbReference type="PANTHER" id="PTHR30383">
    <property type="entry name" value="THIOESTERASE 1/PROTEASE 1/LYSOPHOSPHOLIPASE L1"/>
    <property type="match status" value="1"/>
</dbReference>
<dbReference type="InterPro" id="IPR001087">
    <property type="entry name" value="GDSL"/>
</dbReference>
<sequence length="232" mass="26683">MEVNVMTEICVLGDSIAKGIVFDDFKQKYSILNENFVSLLQSEFDTKIKNFASFGATIKKGLKILEQRYSIIQSYKYTLIEFGGNDCNLDWNKISVTPNSQHPAQTPLSEFKEYYENIIEKTMFAGSRPILLTLPPLNGKRFFEWVSRDLNKDNILKYIGGDTVSIEDWQNSYNEMILELAEEYGIQIFDIRKPFLELGDYKDYICADGMHPNAAGHKLIAKYLREELAALE</sequence>
<name>A0A223ATR9_9FIRM</name>
<dbReference type="EMBL" id="CP016199">
    <property type="protein sequence ID" value="ASS38299.1"/>
    <property type="molecule type" value="Genomic_DNA"/>
</dbReference>
<evidence type="ECO:0000313" key="2">
    <source>
        <dbReference type="Proteomes" id="UP000214689"/>
    </source>
</evidence>
<keyword evidence="2" id="KW-1185">Reference proteome</keyword>
<dbReference type="PANTHER" id="PTHR30383:SF5">
    <property type="entry name" value="SGNH HYDROLASE-TYPE ESTERASE DOMAIN-CONTAINING PROTEIN"/>
    <property type="match status" value="1"/>
</dbReference>
<dbReference type="Gene3D" id="3.40.50.1110">
    <property type="entry name" value="SGNH hydrolase"/>
    <property type="match status" value="1"/>
</dbReference>
<dbReference type="Pfam" id="PF00657">
    <property type="entry name" value="Lipase_GDSL"/>
    <property type="match status" value="1"/>
</dbReference>
<accession>A0A223ATR9</accession>
<evidence type="ECO:0000313" key="1">
    <source>
        <dbReference type="EMBL" id="ASS38299.1"/>
    </source>
</evidence>
<proteinExistence type="predicted"/>
<dbReference type="AlphaFoldDB" id="A0A223ATR9"/>
<dbReference type="Proteomes" id="UP000214689">
    <property type="component" value="Chromosome"/>
</dbReference>
<dbReference type="InterPro" id="IPR036514">
    <property type="entry name" value="SGNH_hydro_sf"/>
</dbReference>
<protein>
    <submittedName>
        <fullName evidence="1">Uncharacterized protein</fullName>
    </submittedName>
</protein>
<gene>
    <name evidence="1" type="ORF">AXF17_07760</name>
</gene>
<dbReference type="SUPFAM" id="SSF52266">
    <property type="entry name" value="SGNH hydrolase"/>
    <property type="match status" value="1"/>
</dbReference>
<dbReference type="CDD" id="cd00229">
    <property type="entry name" value="SGNH_hydrolase"/>
    <property type="match status" value="1"/>
</dbReference>
<dbReference type="InterPro" id="IPR051532">
    <property type="entry name" value="Ester_Hydrolysis_Enzymes"/>
</dbReference>
<reference evidence="2" key="1">
    <citation type="submission" date="2016-05" db="EMBL/GenBank/DDBJ databases">
        <authorList>
            <person name="Holder M.E."/>
            <person name="Ajami N.J."/>
            <person name="Petrosino J.F."/>
        </authorList>
    </citation>
    <scope>NUCLEOTIDE SEQUENCE [LARGE SCALE GENOMIC DNA]</scope>
    <source>
        <strain evidence="2">ATCC 700696</strain>
    </source>
</reference>
<organism evidence="1 2">
    <name type="scientific">Mogibacterium pumilum</name>
    <dbReference type="NCBI Taxonomy" id="86332"/>
    <lineage>
        <taxon>Bacteria</taxon>
        <taxon>Bacillati</taxon>
        <taxon>Bacillota</taxon>
        <taxon>Clostridia</taxon>
        <taxon>Peptostreptococcales</taxon>
        <taxon>Anaerovoracaceae</taxon>
        <taxon>Mogibacterium</taxon>
    </lineage>
</organism>
<dbReference type="GO" id="GO:0004622">
    <property type="term" value="F:phosphatidylcholine lysophospholipase activity"/>
    <property type="evidence" value="ECO:0007669"/>
    <property type="project" value="TreeGrafter"/>
</dbReference>